<feature type="compositionally biased region" description="Polar residues" evidence="6">
    <location>
        <begin position="1647"/>
        <end position="1659"/>
    </location>
</feature>
<feature type="region of interest" description="Disordered" evidence="6">
    <location>
        <begin position="1507"/>
        <end position="1551"/>
    </location>
</feature>
<feature type="compositionally biased region" description="Basic and acidic residues" evidence="6">
    <location>
        <begin position="1142"/>
        <end position="1154"/>
    </location>
</feature>
<feature type="compositionally biased region" description="Low complexity" evidence="6">
    <location>
        <begin position="1194"/>
        <end position="1213"/>
    </location>
</feature>
<keyword evidence="5" id="KW-0175">Coiled coil</keyword>
<feature type="compositionally biased region" description="Acidic residues" evidence="6">
    <location>
        <begin position="791"/>
        <end position="806"/>
    </location>
</feature>
<dbReference type="Gene3D" id="1.10.418.10">
    <property type="entry name" value="Calponin-like domain"/>
    <property type="match status" value="1"/>
</dbReference>
<proteinExistence type="predicted"/>
<organism evidence="9 10">
    <name type="scientific">Perca flavescens</name>
    <name type="common">American yellow perch</name>
    <name type="synonym">Morone flavescens</name>
    <dbReference type="NCBI Taxonomy" id="8167"/>
    <lineage>
        <taxon>Eukaryota</taxon>
        <taxon>Metazoa</taxon>
        <taxon>Chordata</taxon>
        <taxon>Craniata</taxon>
        <taxon>Vertebrata</taxon>
        <taxon>Euteleostomi</taxon>
        <taxon>Actinopterygii</taxon>
        <taxon>Neopterygii</taxon>
        <taxon>Teleostei</taxon>
        <taxon>Neoteleostei</taxon>
        <taxon>Acanthomorphata</taxon>
        <taxon>Eupercaria</taxon>
        <taxon>Perciformes</taxon>
        <taxon>Percoidei</taxon>
        <taxon>Percidae</taxon>
        <taxon>Percinae</taxon>
        <taxon>Perca</taxon>
    </lineage>
</organism>
<dbReference type="Pfam" id="PF00307">
    <property type="entry name" value="CH"/>
    <property type="match status" value="1"/>
</dbReference>
<evidence type="ECO:0000256" key="4">
    <source>
        <dbReference type="PROSITE-ProRule" id="PRU00125"/>
    </source>
</evidence>
<dbReference type="STRING" id="8167.A0A484DMV3"/>
<feature type="region of interest" description="Disordered" evidence="6">
    <location>
        <begin position="1709"/>
        <end position="1750"/>
    </location>
</feature>
<dbReference type="EMBL" id="SCKG01000002">
    <property type="protein sequence ID" value="TDH16354.1"/>
    <property type="molecule type" value="Genomic_DNA"/>
</dbReference>
<feature type="compositionally biased region" description="Acidic residues" evidence="6">
    <location>
        <begin position="499"/>
        <end position="509"/>
    </location>
</feature>
<feature type="compositionally biased region" description="Basic and acidic residues" evidence="6">
    <location>
        <begin position="332"/>
        <end position="342"/>
    </location>
</feature>
<gene>
    <name evidence="9" type="ORF">EPR50_G00019030</name>
</gene>
<evidence type="ECO:0000256" key="5">
    <source>
        <dbReference type="SAM" id="Coils"/>
    </source>
</evidence>
<dbReference type="InterPro" id="IPR036872">
    <property type="entry name" value="CH_dom_sf"/>
</dbReference>
<evidence type="ECO:0000313" key="9">
    <source>
        <dbReference type="EMBL" id="TDH16354.1"/>
    </source>
</evidence>
<evidence type="ECO:0000256" key="6">
    <source>
        <dbReference type="SAM" id="MobiDB-lite"/>
    </source>
</evidence>
<sequence length="1828" mass="204120">MASPAAGRDVPNASPQDEPEHSGPNHPEPACLEAQKWIEAVTGKSFGDKDFRSGLENGILLCELLSAIKPGLVKKINRLPTPIAGLDNLSVFLRGCEELGLKGSQLFDPGDLQDTSIRANLKDSDCNRKLKNVLNTVFWLGKAASGCASYSGPTLNLKEFEGLLAQMKLESDEGGDSSQKRSVRDSGYDCWDSERSDSLSPPRHTRDNSLDSLDSFGSRSQHSPSPDVVNRGHSDGRGSDSEADAPSRRPDVRKDDMLARRTASSESRNLIPFNQFLPNRTNASSYIPTPRRKPHTEEGEQRSHPRATPEQSKRTGPHHKTPKTVSWAPENNGEKLKPEEEKVTQEVLEQKRLLMLEKAGIKVLPAVVRYSSPPTMEEQEVRSPSPNIILRCDNDFLSSHKSVWDSSSDVEEEAEVQKVPDVRRDDLASRRAHRGAVAPKVHQFVPPPVCSNKDRERWEGIRRASQQTLQEKEISEKEAVPDIITRRDNPFLNSASRLEEEEDGEEEGEEGKVKATPNKQKDDLARRRAQSKPLPHRDGPISFVSASMSQADMQKWERLKMTEPSEASPSPVCQACLEKNYGSPFSRSAKAGRGHSKVVTFGGVTEIEQPVDTVTSSEGEETELLRRLLSKATVAMPTIGLGSQLSERERSQVNGPDLNQSMAPSADLPPCTPEIPLTPAELDACLAQYERRAEEDEEEVERIPDLQKDDMMARRTGVFHKQSTSTVTYNSFLPLPNTKRYTQEEVTTDAAPWNKKKVQADRSKKLNVRVEQQQPHPDKTVIRATSYSEREYDEQEDEYDENEPVPDLEKDDMMARRTGSFQKPSAVRTNQAINQFLPVPGSVKYSIAPVSAMKALHRKPKLREKMASESSMVTVAPVSQAPISKAPTLPQCAGLRERQEEDRKEGDMTISVTDVSEPLSSPSLTPPPSPAAAQTRKVETELENQCVEERVEKKVEERKRDVNEQPRKKPFWLDDDDLPPIMMSRRVAFMSEDTESVSMGDMLNEEEVGHLPPLSQSRYERMHEQYNNFQEDDDHWQNELARWKNRRRSTSQELIKKEEERKRMEKRMKEEGSYCNKRKSIKTYKEIVEEKERREADLCDAYRNAATPEEAAMVLQRYALRFTISDATLDSLKLPRSTANPKQDHDKVDTEHKTTSPVNATSEPLHKPEPPVIKEQWHTEPDEMVTNKVAQQETSVSVSSSSPTPGNTVSPVTNSDHVPLQSLELNEPQSKPTESPTKQQKQPITGDAKPQAKHTPPHIAQVQPHTTQPVHTLPSPPSVSPRPVPLLAAKPYCQPRNTLSGHKPVKMDGLVRVNGEVTEDLSVSTPPTSARHSPPEVKDVPSKQTEKDVPSVQLEKEAPSKQMEKDVPSIQTEKDVPSIQTEKDVPSIQTEKDVPSKQTEKDVPSKQTEKDVPSVQLEKEAPSKQMEKDVPSIQTEKDVPSKQTEKDVPSKSIATNQETVEQTPPPKTERSTTSLGSAISSLIGGRNCTITTTIVTELTHVEPHHLDIQSNGQVNGTSGLSGSPVGGEKTPPATSPNSMQEYSPTVTEGLEESSVTIETPMLNLAKRVNHWVWDPNEERKRLESWQQEQERLLQEQYQKEQEKLKNEWEKAQLEVQEEERKHNEEERRILEETVTPLNPTAMLNQHSVQTATTSSAPENNETERGNVPLQQNGQRREGNEDQHASKLHFFQDSALDGEHSKKQELWKTASLDRNPQLNQPHIVKRSESHDAVTGKQQPSPSSPLPPSPSRCVSGKRLCSGCSQPLGKGAAMIIDTLGLFFHIQCFKCGVCDGQLGDASAGTDVRIRNGLLSCHECYIASRGRGQPTTL</sequence>
<feature type="domain" description="Calponin-homology (CH)" evidence="7">
    <location>
        <begin position="28"/>
        <end position="145"/>
    </location>
</feature>
<feature type="compositionally biased region" description="Polar residues" evidence="6">
    <location>
        <begin position="1452"/>
        <end position="1462"/>
    </location>
</feature>
<feature type="region of interest" description="Disordered" evidence="6">
    <location>
        <begin position="1133"/>
        <end position="1474"/>
    </location>
</feature>
<feature type="region of interest" description="Disordered" evidence="6">
    <location>
        <begin position="1647"/>
        <end position="1682"/>
    </location>
</feature>
<evidence type="ECO:0000256" key="2">
    <source>
        <dbReference type="ARBA" id="ARBA00022833"/>
    </source>
</evidence>
<dbReference type="GO" id="GO:0051496">
    <property type="term" value="P:positive regulation of stress fiber assembly"/>
    <property type="evidence" value="ECO:0007669"/>
    <property type="project" value="TreeGrafter"/>
</dbReference>
<protein>
    <recommendedName>
        <fullName evidence="11">LIM zinc-binding domain-containing protein</fullName>
    </recommendedName>
</protein>
<keyword evidence="2 4" id="KW-0862">Zinc</keyword>
<comment type="caution">
    <text evidence="9">The sequence shown here is derived from an EMBL/GenBank/DDBJ whole genome shotgun (WGS) entry which is preliminary data.</text>
</comment>
<dbReference type="GO" id="GO:0032034">
    <property type="term" value="F:myosin II head/neck binding"/>
    <property type="evidence" value="ECO:0007669"/>
    <property type="project" value="TreeGrafter"/>
</dbReference>
<feature type="coiled-coil region" evidence="5">
    <location>
        <begin position="1040"/>
        <end position="1067"/>
    </location>
</feature>
<feature type="compositionally biased region" description="Polar residues" evidence="6">
    <location>
        <begin position="210"/>
        <end position="224"/>
    </location>
</feature>
<feature type="compositionally biased region" description="Polar residues" evidence="6">
    <location>
        <begin position="1535"/>
        <end position="1546"/>
    </location>
</feature>
<dbReference type="FunFam" id="1.10.418.10:FF:000038">
    <property type="entry name" value="LIM and calponin homology domains-containing protein 1"/>
    <property type="match status" value="1"/>
</dbReference>
<name>A0A484DMV3_PERFV</name>
<reference evidence="9 10" key="1">
    <citation type="submission" date="2019-01" db="EMBL/GenBank/DDBJ databases">
        <title>A chromosome-scale genome assembly of the yellow perch, Perca flavescens.</title>
        <authorList>
            <person name="Feron R."/>
            <person name="Morvezen R."/>
            <person name="Bestin A."/>
            <person name="Haffray P."/>
            <person name="Klopp C."/>
            <person name="Zahm M."/>
            <person name="Cabau C."/>
            <person name="Roques C."/>
            <person name="Donnadieu C."/>
            <person name="Bouchez O."/>
            <person name="Christie M."/>
            <person name="Larson W."/>
            <person name="Guiguen Y."/>
        </authorList>
    </citation>
    <scope>NUCLEOTIDE SEQUENCE [LARGE SCALE GENOMIC DNA]</scope>
    <source>
        <strain evidence="9">YP-PL-M2</strain>
        <tissue evidence="9">Blood</tissue>
    </source>
</reference>
<feature type="compositionally biased region" description="Basic and acidic residues" evidence="6">
    <location>
        <begin position="230"/>
        <end position="259"/>
    </location>
</feature>
<feature type="compositionally biased region" description="Polar residues" evidence="6">
    <location>
        <begin position="276"/>
        <end position="287"/>
    </location>
</feature>
<dbReference type="InterPro" id="IPR001781">
    <property type="entry name" value="Znf_LIM"/>
</dbReference>
<evidence type="ECO:0000256" key="1">
    <source>
        <dbReference type="ARBA" id="ARBA00022723"/>
    </source>
</evidence>
<dbReference type="GO" id="GO:0051893">
    <property type="term" value="P:regulation of focal adhesion assembly"/>
    <property type="evidence" value="ECO:0007669"/>
    <property type="project" value="TreeGrafter"/>
</dbReference>
<keyword evidence="3 4" id="KW-0440">LIM domain</keyword>
<feature type="compositionally biased region" description="Basic and acidic residues" evidence="6">
    <location>
        <begin position="896"/>
        <end position="907"/>
    </location>
</feature>
<feature type="compositionally biased region" description="Pro residues" evidence="6">
    <location>
        <begin position="1274"/>
        <end position="1284"/>
    </location>
</feature>
<dbReference type="SMART" id="SM00132">
    <property type="entry name" value="LIM"/>
    <property type="match status" value="1"/>
</dbReference>
<evidence type="ECO:0000259" key="7">
    <source>
        <dbReference type="PROSITE" id="PS50021"/>
    </source>
</evidence>
<feature type="region of interest" description="Disordered" evidence="6">
    <location>
        <begin position="171"/>
        <end position="342"/>
    </location>
</feature>
<dbReference type="SMART" id="SM00033">
    <property type="entry name" value="CH"/>
    <property type="match status" value="1"/>
</dbReference>
<feature type="compositionally biased region" description="Polar residues" evidence="6">
    <location>
        <begin position="1321"/>
        <end position="1331"/>
    </location>
</feature>
<evidence type="ECO:0000256" key="3">
    <source>
        <dbReference type="ARBA" id="ARBA00023038"/>
    </source>
</evidence>
<dbReference type="Proteomes" id="UP000295070">
    <property type="component" value="Chromosome 2"/>
</dbReference>
<accession>A0A484DMV3</accession>
<dbReference type="CDD" id="cd08368">
    <property type="entry name" value="LIM"/>
    <property type="match status" value="1"/>
</dbReference>
<dbReference type="Pfam" id="PF15949">
    <property type="entry name" value="DUF4757"/>
    <property type="match status" value="2"/>
</dbReference>
<feature type="region of interest" description="Disordered" evidence="6">
    <location>
        <begin position="466"/>
        <end position="542"/>
    </location>
</feature>
<feature type="domain" description="LIM zinc-binding" evidence="8">
    <location>
        <begin position="1756"/>
        <end position="1822"/>
    </location>
</feature>
<keyword evidence="1 4" id="KW-0479">Metal-binding</keyword>
<feature type="compositionally biased region" description="Polar residues" evidence="6">
    <location>
        <begin position="1508"/>
        <end position="1521"/>
    </location>
</feature>
<dbReference type="InterPro" id="IPR001715">
    <property type="entry name" value="CH_dom"/>
</dbReference>
<dbReference type="PROSITE" id="PS50021">
    <property type="entry name" value="CH"/>
    <property type="match status" value="1"/>
</dbReference>
<dbReference type="PROSITE" id="PS50023">
    <property type="entry name" value="LIM_DOMAIN_2"/>
    <property type="match status" value="1"/>
</dbReference>
<feature type="compositionally biased region" description="Polar residues" evidence="6">
    <location>
        <begin position="1223"/>
        <end position="1243"/>
    </location>
</feature>
<feature type="coiled-coil region" evidence="5">
    <location>
        <begin position="1582"/>
        <end position="1633"/>
    </location>
</feature>
<dbReference type="Gene3D" id="2.10.110.10">
    <property type="entry name" value="Cysteine Rich Protein"/>
    <property type="match status" value="1"/>
</dbReference>
<feature type="compositionally biased region" description="Basic and acidic residues" evidence="6">
    <location>
        <begin position="1333"/>
        <end position="1449"/>
    </location>
</feature>
<dbReference type="PANTHER" id="PTHR15551:SF4">
    <property type="entry name" value="LIM AND CALPONIN HOMOLOGY DOMAINS-CONTAINING PROTEIN 1 ISOFORM X1"/>
    <property type="match status" value="1"/>
</dbReference>
<dbReference type="PROSITE" id="PS00478">
    <property type="entry name" value="LIM_DOMAIN_1"/>
    <property type="match status" value="1"/>
</dbReference>
<dbReference type="GO" id="GO:0046872">
    <property type="term" value="F:metal ion binding"/>
    <property type="evidence" value="ECO:0007669"/>
    <property type="project" value="UniProtKB-KW"/>
</dbReference>
<keyword evidence="10" id="KW-1185">Reference proteome</keyword>
<feature type="region of interest" description="Disordered" evidence="6">
    <location>
        <begin position="743"/>
        <end position="811"/>
    </location>
</feature>
<feature type="region of interest" description="Disordered" evidence="6">
    <location>
        <begin position="896"/>
        <end position="943"/>
    </location>
</feature>
<dbReference type="PANTHER" id="PTHR15551">
    <property type="entry name" value="LIM DOMAIN ONLY 7"/>
    <property type="match status" value="1"/>
</dbReference>
<evidence type="ECO:0000259" key="8">
    <source>
        <dbReference type="PROSITE" id="PS50023"/>
    </source>
</evidence>
<dbReference type="CDD" id="cd21278">
    <property type="entry name" value="CH_LIMCH1"/>
    <property type="match status" value="1"/>
</dbReference>
<dbReference type="InterPro" id="IPR031865">
    <property type="entry name" value="DUF4757"/>
</dbReference>
<dbReference type="GO" id="GO:0001725">
    <property type="term" value="C:stress fiber"/>
    <property type="evidence" value="ECO:0007669"/>
    <property type="project" value="TreeGrafter"/>
</dbReference>
<feature type="compositionally biased region" description="Basic and acidic residues" evidence="6">
    <location>
        <begin position="470"/>
        <end position="489"/>
    </location>
</feature>
<dbReference type="SUPFAM" id="SSF47576">
    <property type="entry name" value="Calponin-homology domain, CH-domain"/>
    <property type="match status" value="1"/>
</dbReference>
<dbReference type="Pfam" id="PF00412">
    <property type="entry name" value="LIM"/>
    <property type="match status" value="1"/>
</dbReference>
<feature type="compositionally biased region" description="Basic and acidic residues" evidence="6">
    <location>
        <begin position="178"/>
        <end position="197"/>
    </location>
</feature>
<evidence type="ECO:0000313" key="10">
    <source>
        <dbReference type="Proteomes" id="UP000295070"/>
    </source>
</evidence>
<evidence type="ECO:0008006" key="11">
    <source>
        <dbReference type="Google" id="ProtNLM"/>
    </source>
</evidence>
<feature type="region of interest" description="Disordered" evidence="6">
    <location>
        <begin position="1"/>
        <end position="29"/>
    </location>
</feature>